<name>A0A8I6RLE1_CIMLE</name>
<keyword evidence="1" id="KW-0812">Transmembrane</keyword>
<organism evidence="3 4">
    <name type="scientific">Cimex lectularius</name>
    <name type="common">Bed bug</name>
    <name type="synonym">Acanthia lectularia</name>
    <dbReference type="NCBI Taxonomy" id="79782"/>
    <lineage>
        <taxon>Eukaryota</taxon>
        <taxon>Metazoa</taxon>
        <taxon>Ecdysozoa</taxon>
        <taxon>Arthropoda</taxon>
        <taxon>Hexapoda</taxon>
        <taxon>Insecta</taxon>
        <taxon>Pterygota</taxon>
        <taxon>Neoptera</taxon>
        <taxon>Paraneoptera</taxon>
        <taxon>Hemiptera</taxon>
        <taxon>Heteroptera</taxon>
        <taxon>Panheteroptera</taxon>
        <taxon>Cimicomorpha</taxon>
        <taxon>Cimicidae</taxon>
        <taxon>Cimex</taxon>
    </lineage>
</organism>
<dbReference type="Pfam" id="PF06974">
    <property type="entry name" value="WS_DGAT_C"/>
    <property type="match status" value="1"/>
</dbReference>
<keyword evidence="1" id="KW-0472">Membrane</keyword>
<dbReference type="OrthoDB" id="619536at2759"/>
<evidence type="ECO:0000313" key="4">
    <source>
        <dbReference type="Proteomes" id="UP000494040"/>
    </source>
</evidence>
<proteinExistence type="predicted"/>
<evidence type="ECO:0000256" key="1">
    <source>
        <dbReference type="SAM" id="Phobius"/>
    </source>
</evidence>
<keyword evidence="4" id="KW-1185">Reference proteome</keyword>
<feature type="transmembrane region" description="Helical" evidence="1">
    <location>
        <begin position="56"/>
        <end position="75"/>
    </location>
</feature>
<dbReference type="GeneID" id="106666042"/>
<dbReference type="RefSeq" id="XP_014248403.1">
    <property type="nucleotide sequence ID" value="XM_014392917.2"/>
</dbReference>
<keyword evidence="1" id="KW-1133">Transmembrane helix</keyword>
<accession>A0A8I6RLE1</accession>
<evidence type="ECO:0000313" key="3">
    <source>
        <dbReference type="EnsemblMetazoa" id="XP_014248403.1"/>
    </source>
</evidence>
<evidence type="ECO:0000259" key="2">
    <source>
        <dbReference type="Pfam" id="PF06974"/>
    </source>
</evidence>
<dbReference type="GO" id="GO:0019432">
    <property type="term" value="P:triglyceride biosynthetic process"/>
    <property type="evidence" value="ECO:0007669"/>
    <property type="project" value="TreeGrafter"/>
</dbReference>
<dbReference type="AlphaFoldDB" id="A0A8I6RLE1"/>
<dbReference type="EnsemblMetazoa" id="XM_014392917.2">
    <property type="protein sequence ID" value="XP_014248403.1"/>
    <property type="gene ID" value="LOC106666042"/>
</dbReference>
<dbReference type="PANTHER" id="PTHR31650">
    <property type="entry name" value="O-ACYLTRANSFERASE (WSD1-LIKE) FAMILY PROTEIN"/>
    <property type="match status" value="1"/>
</dbReference>
<dbReference type="InterPro" id="IPR045034">
    <property type="entry name" value="O-acyltransferase_WSD1-like"/>
</dbReference>
<dbReference type="InterPro" id="IPR009721">
    <property type="entry name" value="O-acyltransferase_WSD1_C"/>
</dbReference>
<dbReference type="KEGG" id="clec:106666042"/>
<dbReference type="GO" id="GO:0005886">
    <property type="term" value="C:plasma membrane"/>
    <property type="evidence" value="ECO:0007669"/>
    <property type="project" value="TreeGrafter"/>
</dbReference>
<dbReference type="GO" id="GO:0008374">
    <property type="term" value="F:O-acyltransferase activity"/>
    <property type="evidence" value="ECO:0007669"/>
    <property type="project" value="InterPro"/>
</dbReference>
<feature type="domain" description="O-acyltransferase WSD1 C-terminal" evidence="2">
    <location>
        <begin position="368"/>
        <end position="495"/>
    </location>
</feature>
<dbReference type="Proteomes" id="UP000494040">
    <property type="component" value="Unassembled WGS sequence"/>
</dbReference>
<sequence>MDFSNCTNENELLNNVQNNPPFISVLYLFSICVTGVHLKNNDFKVSSFVREATRSLIVLFLAVQIAAVLTALYIYRKCVELILKRREKYRGLVTGPDAYWALENVNSRSIINILMTIELSKDCDIKELLVKAIEERLLKFGPEKLTYCAKWSEFGYSYWLKNVTDLNRQIRKDDLSSLETALSDLANEPLPDDSLWEIIIGEKSVYKNCYYVIFRVHHCIGDGFSLMKQFLEILVDKPDSNEMKNIETNRSFVEQKTSMFHKLTALYYTPAVLGKQIFSKPDINAFHNKTLIGKKFIFWKIYELKRLKEIKNSLGCSFTTMLLYSIAKGLQHNLNTDEVTLVIPAKISQGQSPSEGFTLALLKIPLKGRFQKMFSTISKNTQTLKTLPDFLVNYWLLKVGFSLLPLGLIGNALKSNHATFIFSNIPGPGQASIFGNVVQDIKFWLPHRDKTGIGFSVLSYGDKVNIGISADQACIPNSYQVEALMDRIVANLDELHINVK</sequence>
<dbReference type="PANTHER" id="PTHR31650:SF1">
    <property type="entry name" value="WAX ESTER SYNTHASE_DIACYLGLYCEROL ACYLTRANSFERASE 4-RELATED"/>
    <property type="match status" value="1"/>
</dbReference>
<feature type="transmembrane region" description="Helical" evidence="1">
    <location>
        <begin position="20"/>
        <end position="36"/>
    </location>
</feature>
<protein>
    <recommendedName>
        <fullName evidence="2">O-acyltransferase WSD1 C-terminal domain-containing protein</fullName>
    </recommendedName>
</protein>
<dbReference type="OMA" id="RGMINIM"/>
<reference evidence="3" key="1">
    <citation type="submission" date="2022-01" db="UniProtKB">
        <authorList>
            <consortium name="EnsemblMetazoa"/>
        </authorList>
    </citation>
    <scope>IDENTIFICATION</scope>
</reference>